<name>A0A916JRF8_9BACL</name>
<dbReference type="Proteomes" id="UP000693672">
    <property type="component" value="Unassembled WGS sequence"/>
</dbReference>
<evidence type="ECO:0000313" key="2">
    <source>
        <dbReference type="Proteomes" id="UP000693672"/>
    </source>
</evidence>
<proteinExistence type="predicted"/>
<protein>
    <submittedName>
        <fullName evidence="1">Uncharacterized protein</fullName>
    </submittedName>
</protein>
<dbReference type="RefSeq" id="WP_218089868.1">
    <property type="nucleotide sequence ID" value="NZ_CAJVAS010000001.1"/>
</dbReference>
<accession>A0A916JRF8</accession>
<dbReference type="AlphaFoldDB" id="A0A916JRF8"/>
<reference evidence="1" key="1">
    <citation type="submission" date="2021-06" db="EMBL/GenBank/DDBJ databases">
        <authorList>
            <person name="Criscuolo A."/>
        </authorList>
    </citation>
    <scope>NUCLEOTIDE SEQUENCE</scope>
    <source>
        <strain evidence="1">CIP111600</strain>
    </source>
</reference>
<comment type="caution">
    <text evidence="1">The sequence shown here is derived from an EMBL/GenBank/DDBJ whole genome shotgun (WGS) entry which is preliminary data.</text>
</comment>
<keyword evidence="2" id="KW-1185">Reference proteome</keyword>
<sequence>MFRKLFGLKNKRHPETFIIVQLNDKMMPMDRGILYEEPLDAFLRSNNYGEITGGGTMQAETGEIQFCDIEILIYKGNDPKSVIAEIIDELEDIGSPKGSHVMVERTEESIAFGQKEGLAVYLDGDLPDSVYAEHDLGAVLTELSRLLGSDKEVQRYWQSENETAFYFYGQSFEAMKNAISTFIEEHPLCRNARIVQIA</sequence>
<organism evidence="1 2">
    <name type="scientific">Paenibacillus solanacearum</name>
    <dbReference type="NCBI Taxonomy" id="2048548"/>
    <lineage>
        <taxon>Bacteria</taxon>
        <taxon>Bacillati</taxon>
        <taxon>Bacillota</taxon>
        <taxon>Bacilli</taxon>
        <taxon>Bacillales</taxon>
        <taxon>Paenibacillaceae</taxon>
        <taxon>Paenibacillus</taxon>
    </lineage>
</organism>
<dbReference type="EMBL" id="CAJVAS010000001">
    <property type="protein sequence ID" value="CAG7594980.1"/>
    <property type="molecule type" value="Genomic_DNA"/>
</dbReference>
<evidence type="ECO:0000313" key="1">
    <source>
        <dbReference type="EMBL" id="CAG7594980.1"/>
    </source>
</evidence>
<gene>
    <name evidence="1" type="ORF">PAESOLCIP111_00020</name>
</gene>